<dbReference type="Pfam" id="PF08241">
    <property type="entry name" value="Methyltransf_11"/>
    <property type="match status" value="1"/>
</dbReference>
<accession>A0A2T2X3V3</accession>
<protein>
    <recommendedName>
        <fullName evidence="1">Methyltransferase type 11 domain-containing protein</fullName>
    </recommendedName>
</protein>
<name>A0A2T2X3V3_SULTH</name>
<dbReference type="AlphaFoldDB" id="A0A2T2X3V3"/>
<evidence type="ECO:0000313" key="3">
    <source>
        <dbReference type="Proteomes" id="UP000242705"/>
    </source>
</evidence>
<gene>
    <name evidence="2" type="ORF">C7B47_02290</name>
</gene>
<reference evidence="2 3" key="1">
    <citation type="journal article" date="2014" name="BMC Genomics">
        <title>Comparison of environmental and isolate Sulfobacillus genomes reveals diverse carbon, sulfur, nitrogen, and hydrogen metabolisms.</title>
        <authorList>
            <person name="Justice N.B."/>
            <person name="Norman A."/>
            <person name="Brown C.T."/>
            <person name="Singh A."/>
            <person name="Thomas B.C."/>
            <person name="Banfield J.F."/>
        </authorList>
    </citation>
    <scope>NUCLEOTIDE SEQUENCE [LARGE SCALE GENOMIC DNA]</scope>
    <source>
        <strain evidence="2">AMDSBA5</strain>
    </source>
</reference>
<evidence type="ECO:0000259" key="1">
    <source>
        <dbReference type="Pfam" id="PF08241"/>
    </source>
</evidence>
<dbReference type="PANTHER" id="PTHR43591">
    <property type="entry name" value="METHYLTRANSFERASE"/>
    <property type="match status" value="1"/>
</dbReference>
<dbReference type="Proteomes" id="UP000242705">
    <property type="component" value="Unassembled WGS sequence"/>
</dbReference>
<comment type="caution">
    <text evidence="2">The sequence shown here is derived from an EMBL/GenBank/DDBJ whole genome shotgun (WGS) entry which is preliminary data.</text>
</comment>
<dbReference type="SUPFAM" id="SSF53335">
    <property type="entry name" value="S-adenosyl-L-methionine-dependent methyltransferases"/>
    <property type="match status" value="1"/>
</dbReference>
<dbReference type="InterPro" id="IPR029063">
    <property type="entry name" value="SAM-dependent_MTases_sf"/>
</dbReference>
<dbReference type="Gene3D" id="3.40.50.150">
    <property type="entry name" value="Vaccinia Virus protein VP39"/>
    <property type="match status" value="1"/>
</dbReference>
<organism evidence="2 3">
    <name type="scientific">Sulfobacillus thermosulfidooxidans</name>
    <dbReference type="NCBI Taxonomy" id="28034"/>
    <lineage>
        <taxon>Bacteria</taxon>
        <taxon>Bacillati</taxon>
        <taxon>Bacillota</taxon>
        <taxon>Clostridia</taxon>
        <taxon>Eubacteriales</taxon>
        <taxon>Clostridiales Family XVII. Incertae Sedis</taxon>
        <taxon>Sulfobacillus</taxon>
    </lineage>
</organism>
<dbReference type="EMBL" id="PXYX01000003">
    <property type="protein sequence ID" value="PSR29174.1"/>
    <property type="molecule type" value="Genomic_DNA"/>
</dbReference>
<dbReference type="PANTHER" id="PTHR43591:SF24">
    <property type="entry name" value="2-METHOXY-6-POLYPRENYL-1,4-BENZOQUINOL METHYLASE, MITOCHONDRIAL"/>
    <property type="match status" value="1"/>
</dbReference>
<dbReference type="CDD" id="cd02440">
    <property type="entry name" value="AdoMet_MTases"/>
    <property type="match status" value="1"/>
</dbReference>
<dbReference type="InterPro" id="IPR013216">
    <property type="entry name" value="Methyltransf_11"/>
</dbReference>
<dbReference type="GO" id="GO:0008757">
    <property type="term" value="F:S-adenosylmethionine-dependent methyltransferase activity"/>
    <property type="evidence" value="ECO:0007669"/>
    <property type="project" value="InterPro"/>
</dbReference>
<feature type="domain" description="Methyltransferase type 11" evidence="1">
    <location>
        <begin position="58"/>
        <end position="154"/>
    </location>
</feature>
<evidence type="ECO:0000313" key="2">
    <source>
        <dbReference type="EMBL" id="PSR29174.1"/>
    </source>
</evidence>
<sequence length="209" mass="23958">MTMSYTTLFEKGGNDVPHHSHDFDPVRLVQMETSRRDIFPPHMTLDHFLVRPDMVIADIGCGPGYYAIEAAQRLPEGQVYAIDRQQDMLEWTKKRAQNSGLTNLMVLKASADQIPLEAESLDAVLMANVLHDLPDHARVVTEVYRLLKPGGTYFLVEWDKIPTEFGPPLEIRFTPSELMNLLNHHHFEHIQQIEAPAPWFQIRAKKPTH</sequence>
<proteinExistence type="predicted"/>